<evidence type="ECO:0000256" key="1">
    <source>
        <dbReference type="SAM" id="MobiDB-lite"/>
    </source>
</evidence>
<feature type="compositionally biased region" description="Gly residues" evidence="1">
    <location>
        <begin position="120"/>
        <end position="130"/>
    </location>
</feature>
<feature type="compositionally biased region" description="Polar residues" evidence="1">
    <location>
        <begin position="148"/>
        <end position="160"/>
    </location>
</feature>
<proteinExistence type="predicted"/>
<reference evidence="2" key="1">
    <citation type="submission" date="2021-01" db="EMBL/GenBank/DDBJ databases">
        <authorList>
            <person name="Corre E."/>
            <person name="Pelletier E."/>
            <person name="Niang G."/>
            <person name="Scheremetjew M."/>
            <person name="Finn R."/>
            <person name="Kale V."/>
            <person name="Holt S."/>
            <person name="Cochrane G."/>
            <person name="Meng A."/>
            <person name="Brown T."/>
            <person name="Cohen L."/>
        </authorList>
    </citation>
    <scope>NUCLEOTIDE SEQUENCE</scope>
    <source>
        <strain evidence="2">CCMP147</strain>
    </source>
</reference>
<organism evidence="2">
    <name type="scientific">Pseudictyota dubia</name>
    <dbReference type="NCBI Taxonomy" id="2749911"/>
    <lineage>
        <taxon>Eukaryota</taxon>
        <taxon>Sar</taxon>
        <taxon>Stramenopiles</taxon>
        <taxon>Ochrophyta</taxon>
        <taxon>Bacillariophyta</taxon>
        <taxon>Mediophyceae</taxon>
        <taxon>Biddulphiophycidae</taxon>
        <taxon>Eupodiscales</taxon>
        <taxon>Odontellaceae</taxon>
        <taxon>Pseudictyota</taxon>
    </lineage>
</organism>
<feature type="compositionally biased region" description="Basic and acidic residues" evidence="1">
    <location>
        <begin position="69"/>
        <end position="87"/>
    </location>
</feature>
<gene>
    <name evidence="2" type="ORF">TDUB1175_LOCUS3611</name>
</gene>
<name>A0A7R9VLL0_9STRA</name>
<sequence length="160" mass="17492">MIETSNSSNDMSPTEYIKRPSNLPVIEETEDGWLDLSSNLSAYPPADSREGRGVSSDVRIGASRVRQQQRHDDSRDDDLLGSHDPTVHRNAAQQAKRMERAMASFLAGMMTKDEEDDGNNDGGMNGGAGVGFEKRACLQRQKRGLLVGQSSPKIRSARSA</sequence>
<dbReference type="EMBL" id="HBED01007314">
    <property type="protein sequence ID" value="CAD8297783.1"/>
    <property type="molecule type" value="Transcribed_RNA"/>
</dbReference>
<dbReference type="AlphaFoldDB" id="A0A7R9VLL0"/>
<protein>
    <submittedName>
        <fullName evidence="2">Uncharacterized protein</fullName>
    </submittedName>
</protein>
<accession>A0A7R9VLL0</accession>
<feature type="compositionally biased region" description="Polar residues" evidence="1">
    <location>
        <begin position="1"/>
        <end position="12"/>
    </location>
</feature>
<evidence type="ECO:0000313" key="2">
    <source>
        <dbReference type="EMBL" id="CAD8297783.1"/>
    </source>
</evidence>
<feature type="region of interest" description="Disordered" evidence="1">
    <location>
        <begin position="1"/>
        <end position="23"/>
    </location>
</feature>
<feature type="region of interest" description="Disordered" evidence="1">
    <location>
        <begin position="141"/>
        <end position="160"/>
    </location>
</feature>
<feature type="region of interest" description="Disordered" evidence="1">
    <location>
        <begin position="36"/>
        <end position="130"/>
    </location>
</feature>